<keyword evidence="2" id="KW-1185">Reference proteome</keyword>
<reference evidence="1 2" key="1">
    <citation type="submission" date="2019-05" db="EMBL/GenBank/DDBJ databases">
        <title>Another draft genome of Portunus trituberculatus and its Hox gene families provides insights of decapod evolution.</title>
        <authorList>
            <person name="Jeong J.-H."/>
            <person name="Song I."/>
            <person name="Kim S."/>
            <person name="Choi T."/>
            <person name="Kim D."/>
            <person name="Ryu S."/>
            <person name="Kim W."/>
        </authorList>
    </citation>
    <scope>NUCLEOTIDE SEQUENCE [LARGE SCALE GENOMIC DNA]</scope>
    <source>
        <tissue evidence="1">Muscle</tissue>
    </source>
</reference>
<accession>A0A5B7I2J9</accession>
<dbReference type="AlphaFoldDB" id="A0A5B7I2J9"/>
<name>A0A5B7I2J9_PORTR</name>
<proteinExistence type="predicted"/>
<evidence type="ECO:0000313" key="2">
    <source>
        <dbReference type="Proteomes" id="UP000324222"/>
    </source>
</evidence>
<comment type="caution">
    <text evidence="1">The sequence shown here is derived from an EMBL/GenBank/DDBJ whole genome shotgun (WGS) entry which is preliminary data.</text>
</comment>
<dbReference type="Proteomes" id="UP000324222">
    <property type="component" value="Unassembled WGS sequence"/>
</dbReference>
<organism evidence="1 2">
    <name type="scientific">Portunus trituberculatus</name>
    <name type="common">Swimming crab</name>
    <name type="synonym">Neptunus trituberculatus</name>
    <dbReference type="NCBI Taxonomy" id="210409"/>
    <lineage>
        <taxon>Eukaryota</taxon>
        <taxon>Metazoa</taxon>
        <taxon>Ecdysozoa</taxon>
        <taxon>Arthropoda</taxon>
        <taxon>Crustacea</taxon>
        <taxon>Multicrustacea</taxon>
        <taxon>Malacostraca</taxon>
        <taxon>Eumalacostraca</taxon>
        <taxon>Eucarida</taxon>
        <taxon>Decapoda</taxon>
        <taxon>Pleocyemata</taxon>
        <taxon>Brachyura</taxon>
        <taxon>Eubrachyura</taxon>
        <taxon>Portunoidea</taxon>
        <taxon>Portunidae</taxon>
        <taxon>Portuninae</taxon>
        <taxon>Portunus</taxon>
    </lineage>
</organism>
<protein>
    <submittedName>
        <fullName evidence="1">Uncharacterized protein</fullName>
    </submittedName>
</protein>
<evidence type="ECO:0000313" key="1">
    <source>
        <dbReference type="EMBL" id="MPC76375.1"/>
    </source>
</evidence>
<dbReference type="EMBL" id="VSRR010043209">
    <property type="protein sequence ID" value="MPC76375.1"/>
    <property type="molecule type" value="Genomic_DNA"/>
</dbReference>
<gene>
    <name evidence="1" type="ORF">E2C01_070785</name>
</gene>
<sequence>MQLEPVGVWRRGVVAWWRGGGVVKGEAMQLGRWVVSVSVGRDKALHRIKVAEWSKRKKGWVESVDGWNG</sequence>